<comment type="caution">
    <text evidence="2">The sequence shown here is derived from an EMBL/GenBank/DDBJ whole genome shotgun (WGS) entry which is preliminary data.</text>
</comment>
<keyword evidence="3" id="KW-1185">Reference proteome</keyword>
<name>A0A5R9GBC8_9BACL</name>
<dbReference type="EMBL" id="VCIW01000002">
    <property type="protein sequence ID" value="TLS53772.1"/>
    <property type="molecule type" value="Genomic_DNA"/>
</dbReference>
<sequence length="78" mass="7878">MHMTVANRGVSVGSIRVVGLASASVLLVGDVQTIRNSSIFDTPPESVIVGPLQPLPPETASEAAGETGEEDAGEPPAP</sequence>
<organism evidence="2 3">
    <name type="scientific">Paenibacillus antri</name>
    <dbReference type="NCBI Taxonomy" id="2582848"/>
    <lineage>
        <taxon>Bacteria</taxon>
        <taxon>Bacillati</taxon>
        <taxon>Bacillota</taxon>
        <taxon>Bacilli</taxon>
        <taxon>Bacillales</taxon>
        <taxon>Paenibacillaceae</taxon>
        <taxon>Paenibacillus</taxon>
    </lineage>
</organism>
<gene>
    <name evidence="2" type="ORF">FE782_04950</name>
</gene>
<proteinExistence type="predicted"/>
<evidence type="ECO:0000313" key="2">
    <source>
        <dbReference type="EMBL" id="TLS53772.1"/>
    </source>
</evidence>
<protein>
    <submittedName>
        <fullName evidence="2">Spore gernimation protein GerPD</fullName>
    </submittedName>
</protein>
<reference evidence="2 3" key="1">
    <citation type="submission" date="2019-05" db="EMBL/GenBank/DDBJ databases">
        <authorList>
            <person name="Narsing Rao M.P."/>
            <person name="Li W.J."/>
        </authorList>
    </citation>
    <scope>NUCLEOTIDE SEQUENCE [LARGE SCALE GENOMIC DNA]</scope>
    <source>
        <strain evidence="2 3">SYSU_K30003</strain>
    </source>
</reference>
<feature type="compositionally biased region" description="Acidic residues" evidence="1">
    <location>
        <begin position="67"/>
        <end position="78"/>
    </location>
</feature>
<accession>A0A5R9GBC8</accession>
<evidence type="ECO:0000256" key="1">
    <source>
        <dbReference type="SAM" id="MobiDB-lite"/>
    </source>
</evidence>
<dbReference type="Proteomes" id="UP000309676">
    <property type="component" value="Unassembled WGS sequence"/>
</dbReference>
<feature type="region of interest" description="Disordered" evidence="1">
    <location>
        <begin position="42"/>
        <end position="78"/>
    </location>
</feature>
<evidence type="ECO:0000313" key="3">
    <source>
        <dbReference type="Proteomes" id="UP000309676"/>
    </source>
</evidence>
<dbReference type="AlphaFoldDB" id="A0A5R9GBC8"/>